<dbReference type="GO" id="GO:0032259">
    <property type="term" value="P:methylation"/>
    <property type="evidence" value="ECO:0007669"/>
    <property type="project" value="UniProtKB-KW"/>
</dbReference>
<gene>
    <name evidence="4" type="ORF">S01H4_53653</name>
</gene>
<proteinExistence type="predicted"/>
<evidence type="ECO:0008006" key="5">
    <source>
        <dbReference type="Google" id="ProtNLM"/>
    </source>
</evidence>
<comment type="caution">
    <text evidence="4">The sequence shown here is derived from an EMBL/GenBank/DDBJ whole genome shotgun (WGS) entry which is preliminary data.</text>
</comment>
<dbReference type="EMBL" id="BART01030798">
    <property type="protein sequence ID" value="GAH07419.1"/>
    <property type="molecule type" value="Genomic_DNA"/>
</dbReference>
<protein>
    <recommendedName>
        <fullName evidence="5">DNA (cytosine-5-)-methyltransferase</fullName>
    </recommendedName>
</protein>
<evidence type="ECO:0000256" key="2">
    <source>
        <dbReference type="ARBA" id="ARBA00022679"/>
    </source>
</evidence>
<evidence type="ECO:0000256" key="3">
    <source>
        <dbReference type="ARBA" id="ARBA00022691"/>
    </source>
</evidence>
<dbReference type="InterPro" id="IPR001525">
    <property type="entry name" value="C5_MeTfrase"/>
</dbReference>
<dbReference type="AlphaFoldDB" id="X1DR16"/>
<dbReference type="InterPro" id="IPR029063">
    <property type="entry name" value="SAM-dependent_MTases_sf"/>
</dbReference>
<dbReference type="SUPFAM" id="SSF53335">
    <property type="entry name" value="S-adenosyl-L-methionine-dependent methyltransferases"/>
    <property type="match status" value="1"/>
</dbReference>
<reference evidence="4" key="1">
    <citation type="journal article" date="2014" name="Front. Microbiol.">
        <title>High frequency of phylogenetically diverse reductive dehalogenase-homologous genes in deep subseafloor sedimentary metagenomes.</title>
        <authorList>
            <person name="Kawai M."/>
            <person name="Futagami T."/>
            <person name="Toyoda A."/>
            <person name="Takaki Y."/>
            <person name="Nishi S."/>
            <person name="Hori S."/>
            <person name="Arai W."/>
            <person name="Tsubouchi T."/>
            <person name="Morono Y."/>
            <person name="Uchiyama I."/>
            <person name="Ito T."/>
            <person name="Fujiyama A."/>
            <person name="Inagaki F."/>
            <person name="Takami H."/>
        </authorList>
    </citation>
    <scope>NUCLEOTIDE SEQUENCE</scope>
    <source>
        <strain evidence="4">Expedition CK06-06</strain>
    </source>
</reference>
<dbReference type="Gene3D" id="3.40.50.150">
    <property type="entry name" value="Vaccinia Virus protein VP39"/>
    <property type="match status" value="1"/>
</dbReference>
<feature type="non-terminal residue" evidence="4">
    <location>
        <position position="186"/>
    </location>
</feature>
<dbReference type="GO" id="GO:0008168">
    <property type="term" value="F:methyltransferase activity"/>
    <property type="evidence" value="ECO:0007669"/>
    <property type="project" value="UniProtKB-KW"/>
</dbReference>
<evidence type="ECO:0000313" key="4">
    <source>
        <dbReference type="EMBL" id="GAH07419.1"/>
    </source>
</evidence>
<evidence type="ECO:0000256" key="1">
    <source>
        <dbReference type="ARBA" id="ARBA00022603"/>
    </source>
</evidence>
<dbReference type="PRINTS" id="PR00105">
    <property type="entry name" value="C5METTRFRASE"/>
</dbReference>
<keyword evidence="1" id="KW-0489">Methyltransferase</keyword>
<keyword evidence="2" id="KW-0808">Transferase</keyword>
<accession>X1DR16</accession>
<name>X1DR16_9ZZZZ</name>
<sequence length="186" mass="21358">MKFLDLFAGLGGASEAFVASPSWEVLRIDNNPLLSEVEHMWIDEMINVRDRLRNEQHMLGPIDVVWASPPCTDFSVAYNAPRAVAQRNKVEYEPSLELLEITLEIISIINPRYWIIENVRGSMTYFRDLLGEPRQIHDAYVLWGNYPTFTPEPFPPKADKDDRHSPLRSNVRARIPIQISKALLDA</sequence>
<dbReference type="PROSITE" id="PS00094">
    <property type="entry name" value="C5_MTASE_1"/>
    <property type="match status" value="1"/>
</dbReference>
<keyword evidence="3" id="KW-0949">S-adenosyl-L-methionine</keyword>
<organism evidence="4">
    <name type="scientific">marine sediment metagenome</name>
    <dbReference type="NCBI Taxonomy" id="412755"/>
    <lineage>
        <taxon>unclassified sequences</taxon>
        <taxon>metagenomes</taxon>
        <taxon>ecological metagenomes</taxon>
    </lineage>
</organism>
<dbReference type="InterPro" id="IPR018117">
    <property type="entry name" value="C5_DNA_meth_AS"/>
</dbReference>
<dbReference type="Pfam" id="PF00145">
    <property type="entry name" value="DNA_methylase"/>
    <property type="match status" value="1"/>
</dbReference>